<evidence type="ECO:0000313" key="2">
    <source>
        <dbReference type="Proteomes" id="UP001056386"/>
    </source>
</evidence>
<dbReference type="InterPro" id="IPR005883">
    <property type="entry name" value="PilM"/>
</dbReference>
<dbReference type="GeneID" id="45696743"/>
<sequence length="316" mass="32800">MTGYRQWMAGRRLAAGIDVGQDVVRVAFVSRRGSVIGIERLECEPLDASHDVAGGDWAAVTRALARVAGRAGARLPVGRMPAAMALSCREVAMSMLDARLAADGPLEPAVLVEAERATGMARDSLAIDWCVNDILHPGRVMIASTDRARIDVRVEAAAAAGFGLTAIDGEPHAALRAIRQVAALEVEADAPYAAIWIGAGGMDGWRVEATTATTHVRAPSPARASVADALRELARRGGEIDCAFVGGALDEGVEDDARGGPGAIAARLAEIGDLLGCAALPFECAAYCRRPGIDAAACHSPRFAVAFGLGLRGVCE</sequence>
<gene>
    <name evidence="1" type="primary">pilM</name>
    <name evidence="1" type="ORF">NFI99_15620</name>
</gene>
<name>A0ABY5BIN8_BURGL</name>
<dbReference type="Proteomes" id="UP001056386">
    <property type="component" value="Chromosome 1"/>
</dbReference>
<dbReference type="Gene3D" id="3.30.420.40">
    <property type="match status" value="2"/>
</dbReference>
<reference evidence="1" key="1">
    <citation type="submission" date="2022-06" db="EMBL/GenBank/DDBJ databases">
        <title>Draft genome sequence of Burkholderia glumae strain GR20004 isolated from rice panicle showing bacterial panicle blight.</title>
        <authorList>
            <person name="Choi S.Y."/>
            <person name="Lee Y.H."/>
        </authorList>
    </citation>
    <scope>NUCLEOTIDE SEQUENCE</scope>
    <source>
        <strain evidence="1">GR20004</strain>
    </source>
</reference>
<keyword evidence="2" id="KW-1185">Reference proteome</keyword>
<dbReference type="EMBL" id="CP099587">
    <property type="protein sequence ID" value="USS46346.1"/>
    <property type="molecule type" value="Genomic_DNA"/>
</dbReference>
<proteinExistence type="predicted"/>
<organism evidence="1 2">
    <name type="scientific">Burkholderia glumae</name>
    <name type="common">Pseudomonas glumae</name>
    <dbReference type="NCBI Taxonomy" id="337"/>
    <lineage>
        <taxon>Bacteria</taxon>
        <taxon>Pseudomonadati</taxon>
        <taxon>Pseudomonadota</taxon>
        <taxon>Betaproteobacteria</taxon>
        <taxon>Burkholderiales</taxon>
        <taxon>Burkholderiaceae</taxon>
        <taxon>Burkholderia</taxon>
    </lineage>
</organism>
<accession>A0ABY5BIN8</accession>
<dbReference type="Pfam" id="PF11104">
    <property type="entry name" value="PilM_2"/>
    <property type="match status" value="1"/>
</dbReference>
<protein>
    <submittedName>
        <fullName evidence="1">Pilus assembly protein PilM</fullName>
    </submittedName>
</protein>
<dbReference type="RefSeq" id="WP_012734393.1">
    <property type="nucleotide sequence ID" value="NZ_CP021074.1"/>
</dbReference>
<dbReference type="Gene3D" id="3.30.1490.300">
    <property type="match status" value="1"/>
</dbReference>
<evidence type="ECO:0000313" key="1">
    <source>
        <dbReference type="EMBL" id="USS46346.1"/>
    </source>
</evidence>